<dbReference type="Proteomes" id="UP000596130">
    <property type="component" value="Chromosome"/>
</dbReference>
<organism evidence="3 4">
    <name type="scientific">Streptomyces alfalfae</name>
    <dbReference type="NCBI Taxonomy" id="1642299"/>
    <lineage>
        <taxon>Bacteria</taxon>
        <taxon>Bacillati</taxon>
        <taxon>Actinomycetota</taxon>
        <taxon>Actinomycetes</taxon>
        <taxon>Kitasatosporales</taxon>
        <taxon>Streptomycetaceae</taxon>
        <taxon>Streptomyces</taxon>
    </lineage>
</organism>
<feature type="transmembrane region" description="Helical" evidence="2">
    <location>
        <begin position="81"/>
        <end position="111"/>
    </location>
</feature>
<evidence type="ECO:0000256" key="1">
    <source>
        <dbReference type="SAM" id="MobiDB-lite"/>
    </source>
</evidence>
<reference evidence="3 4" key="1">
    <citation type="submission" date="2020-12" db="EMBL/GenBank/DDBJ databases">
        <title>Identification and biosynthesis of polyene macrolides produced by Streptomyces alfalfae Men-myco-93-63.</title>
        <authorList>
            <person name="Liu D."/>
            <person name="Li Y."/>
            <person name="Liu L."/>
            <person name="Han X."/>
            <person name="Shen F."/>
        </authorList>
    </citation>
    <scope>NUCLEOTIDE SEQUENCE [LARGE SCALE GENOMIC DNA]</scope>
    <source>
        <strain evidence="3 4">Men-myco-93-63</strain>
    </source>
</reference>
<feature type="region of interest" description="Disordered" evidence="1">
    <location>
        <begin position="565"/>
        <end position="586"/>
    </location>
</feature>
<evidence type="ECO:0000313" key="3">
    <source>
        <dbReference type="EMBL" id="QQC87384.1"/>
    </source>
</evidence>
<dbReference type="AlphaFoldDB" id="A0A7T4PBY5"/>
<feature type="compositionally biased region" description="Pro residues" evidence="1">
    <location>
        <begin position="8"/>
        <end position="19"/>
    </location>
</feature>
<dbReference type="RefSeq" id="WP_198501593.1">
    <property type="nucleotide sequence ID" value="NZ_CP065959.1"/>
</dbReference>
<protein>
    <submittedName>
        <fullName evidence="3">Uncharacterized protein</fullName>
    </submittedName>
</protein>
<feature type="region of interest" description="Disordered" evidence="1">
    <location>
        <begin position="1"/>
        <end position="21"/>
    </location>
</feature>
<name>A0A7T4PBY5_9ACTN</name>
<keyword evidence="2" id="KW-1133">Transmembrane helix</keyword>
<feature type="transmembrane region" description="Helical" evidence="2">
    <location>
        <begin position="137"/>
        <end position="157"/>
    </location>
</feature>
<evidence type="ECO:0000313" key="4">
    <source>
        <dbReference type="Proteomes" id="UP000596130"/>
    </source>
</evidence>
<keyword evidence="2" id="KW-0812">Transmembrane</keyword>
<proteinExistence type="predicted"/>
<keyword evidence="2" id="KW-0472">Membrane</keyword>
<sequence length="586" mass="64187">MSTAHVPAQPPPPTPPPQVAAPHASEATRLLCAGTYLDASYRDCVIDELYLREHRVAAPSLGYDAARVLAHALRARRVELAWAWGVLVLLALGIVAAGWWLVVLVIPGLLLTLGRRVRGAADDPPTRRRLPAFALRWFGRFLLAYLVLVTLVIGLGATGEGDTFGLVLQGLRDGLPSSLRFLLPEAGPGGVTALDAWLALATLLAMAGCVAGQQAHFTRVLRGELSPRHFPDAANDPAERVGGRPFQLLKHRIRIEQHAPLVMYHEAHPFCGAGTAHDTWVLAVELRPHPVRERRPIGNGAVLAAVRPFLEQLREVAEPAEQDGRVVRDRLRHLQIDECVFLPAEGLLHRGDAPYDQYSFNMHRTRSLEEGGEKRRHFLRIRVGGWEEELVVTVFVRVHTQGRMLMLEVAPHVLFPVRADFKDADHEAYRFADQNAFGKTVHILTRMASAPGQALAALSRRAVRGWRRMTGEFTGGQPEGPAVSIRELAAEPGGSLFQSMDVDRYLRSVQDRIAYGVKTALADAGYQTDEFAQKVVNISNGGVNIESVQDSTFAIGNHARAATRMRTTTTGGGQAPPQRGLARDGQ</sequence>
<dbReference type="EMBL" id="CP065959">
    <property type="protein sequence ID" value="QQC87384.1"/>
    <property type="molecule type" value="Genomic_DNA"/>
</dbReference>
<gene>
    <name evidence="3" type="ORF">I8755_02385</name>
</gene>
<evidence type="ECO:0000256" key="2">
    <source>
        <dbReference type="SAM" id="Phobius"/>
    </source>
</evidence>
<accession>A0A7T4PBY5</accession>